<comment type="caution">
    <text evidence="1">Lacks conserved residue(s) required for the propagation of feature annotation.</text>
</comment>
<feature type="compositionally biased region" description="Polar residues" evidence="2">
    <location>
        <begin position="1097"/>
        <end position="1121"/>
    </location>
</feature>
<feature type="region of interest" description="Disordered" evidence="2">
    <location>
        <begin position="1097"/>
        <end position="1129"/>
    </location>
</feature>
<feature type="compositionally biased region" description="Basic and acidic residues" evidence="2">
    <location>
        <begin position="279"/>
        <end position="292"/>
    </location>
</feature>
<dbReference type="SMART" id="SM00537">
    <property type="entry name" value="DCX"/>
    <property type="match status" value="1"/>
</dbReference>
<feature type="domain" description="PLAT" evidence="3">
    <location>
        <begin position="553"/>
        <end position="697"/>
    </location>
</feature>
<dbReference type="PANTHER" id="PTHR45901:SF7">
    <property type="entry name" value="OXYGEN-REGULATED PROTEIN 1"/>
    <property type="match status" value="1"/>
</dbReference>
<dbReference type="PROSITE" id="PS50309">
    <property type="entry name" value="DC"/>
    <property type="match status" value="2"/>
</dbReference>
<dbReference type="InterPro" id="IPR052970">
    <property type="entry name" value="Inner_ear_hair_cell_LOXHD"/>
</dbReference>
<dbReference type="SUPFAM" id="SSF89837">
    <property type="entry name" value="Doublecortin (DC)"/>
    <property type="match status" value="2"/>
</dbReference>
<name>A0A8E0VEM4_9TREM</name>
<protein>
    <recommendedName>
        <fullName evidence="7">Doublecortin domain-containing protein</fullName>
    </recommendedName>
</protein>
<dbReference type="Pfam" id="PF03607">
    <property type="entry name" value="DCX"/>
    <property type="match status" value="2"/>
</dbReference>
<dbReference type="InterPro" id="IPR001024">
    <property type="entry name" value="PLAT/LH2_dom"/>
</dbReference>
<evidence type="ECO:0000256" key="1">
    <source>
        <dbReference type="PROSITE-ProRule" id="PRU00152"/>
    </source>
</evidence>
<dbReference type="InterPro" id="IPR036572">
    <property type="entry name" value="Doublecortin_dom_sf"/>
</dbReference>
<dbReference type="InterPro" id="IPR003533">
    <property type="entry name" value="Doublecortin_dom"/>
</dbReference>
<organism evidence="5 6">
    <name type="scientific">Fasciolopsis buskii</name>
    <dbReference type="NCBI Taxonomy" id="27845"/>
    <lineage>
        <taxon>Eukaryota</taxon>
        <taxon>Metazoa</taxon>
        <taxon>Spiralia</taxon>
        <taxon>Lophotrochozoa</taxon>
        <taxon>Platyhelminthes</taxon>
        <taxon>Trematoda</taxon>
        <taxon>Digenea</taxon>
        <taxon>Plagiorchiida</taxon>
        <taxon>Echinostomata</taxon>
        <taxon>Echinostomatoidea</taxon>
        <taxon>Fasciolidae</taxon>
        <taxon>Fasciolopsis</taxon>
    </lineage>
</organism>
<dbReference type="EMBL" id="LUCM01011761">
    <property type="protein sequence ID" value="KAA0183502.1"/>
    <property type="molecule type" value="Genomic_DNA"/>
</dbReference>
<evidence type="ECO:0000259" key="4">
    <source>
        <dbReference type="PROSITE" id="PS50309"/>
    </source>
</evidence>
<dbReference type="Proteomes" id="UP000728185">
    <property type="component" value="Unassembled WGS sequence"/>
</dbReference>
<feature type="compositionally biased region" description="Polar residues" evidence="2">
    <location>
        <begin position="114"/>
        <end position="128"/>
    </location>
</feature>
<dbReference type="Gene3D" id="2.60.60.20">
    <property type="entry name" value="PLAT/LH2 domain"/>
    <property type="match status" value="3"/>
</dbReference>
<dbReference type="Pfam" id="PF01477">
    <property type="entry name" value="PLAT"/>
    <property type="match status" value="1"/>
</dbReference>
<feature type="region of interest" description="Disordered" evidence="2">
    <location>
        <begin position="384"/>
        <end position="407"/>
    </location>
</feature>
<gene>
    <name evidence="5" type="ORF">FBUS_00705</name>
</gene>
<feature type="region of interest" description="Disordered" evidence="2">
    <location>
        <begin position="271"/>
        <end position="295"/>
    </location>
</feature>
<evidence type="ECO:0000313" key="5">
    <source>
        <dbReference type="EMBL" id="KAA0183502.1"/>
    </source>
</evidence>
<feature type="region of interest" description="Disordered" evidence="2">
    <location>
        <begin position="114"/>
        <end position="133"/>
    </location>
</feature>
<evidence type="ECO:0000259" key="3">
    <source>
        <dbReference type="PROSITE" id="PS50095"/>
    </source>
</evidence>
<evidence type="ECO:0000313" key="6">
    <source>
        <dbReference type="Proteomes" id="UP000728185"/>
    </source>
</evidence>
<evidence type="ECO:0000256" key="2">
    <source>
        <dbReference type="SAM" id="MobiDB-lite"/>
    </source>
</evidence>
<sequence length="1487" mass="167695">MVRSPSHSSVKTAYFYQDGDVNPQTIRLAIHPNRYRSLEALLGELTEKMPKLACGARSIFTPRGRDKIRSLNELKNNGHYICSERITNPRGVQMGFSPPPWRWGGCNQDYTSSPPKAVGSLSTRTRTFPMSGKDPPYSAAIEFNGTTVVNQDTKHRLPFSTTEKDGRQKVSPEFSNSWKNLNQTTMNESKQISVRLDGSQRIRRTVLIRRRHVRSMSQVLQELSALFGMTVQQVYSADGKLISTVEDLITEPEEIVAVSWDRLTRRPLQNAVSSPNLNRSDRESTDPRELKSRSRLTKWTVNPRQPITPTINRHEYRSTSRSGCGTTTWKVLITSAKCHPETQEPYLSACTSSIVLTVCGRHRTMHSVLLRSNYVRTLPDLSNEEATDRLGSPNGMEKEKQNEIPFRPGRTDRFDITLINITEIYKIRLSHDGSGSYPEWLPAEITMRSVNTDPLISIASSRLLPDLNRYSRVSGPVSPGSIWSSWGSSGKELYFPCMRWLSRTKEDGSLVREMAAPGTQLRDFRLPGRLYTFKPSPVDALALALQDDRLPIVRYQIRVNTGNLWNAGTEAIVNIILEGDRGDTGPRTLWDPETQNCQAFARGRTSQFIIEAVILGRLRRLSVWLEPNRSGDFDDETEHWYLEKILVQELRTTSRLTDCTKERSVNAAENARGWSCFPCYQWIRTGTRPGSPQFQLIASAGSGNLSLELIETTSLINQEEVWWQAELWKFRPGMLLVLYSNVTGAPLQISSSNGNLVEARTTESKDKENIAPAIFQVHGSSAGPRRLLKPRSTAKSSWGTNGLHGPIAYPLPLHQDIERYNEQLLRSNVRTFHSIISDNSFLYLDDALGLSVTENLNGNRRASSSCEFRIRAQPNHWIALEVVRPSSERVPTHVYVGPEGHVVSGAAGPISVPGKLFVAHAKGALRDQSIVWLCTSATQTLALQIRPNRVTSTKTEDRGRQCSWTFDLRATGPRNSDAYWRVIKVRPRIRLFEALAWPGHYLRVTNGSINVLGSGGADCQFRITRFRSQGFIRLSPVDNESLFVGMEDNGQVKLFTHQADEATRLYPELVKVGIQHTREHVIDPETLGKIKPTTIQSMSKQLHRQSSNGRTDESNISSHSPCQGADSPRRLVSSAQLEERNMVIQYPEMPSEKELTERDWKVSLVTAKQALNCSVILVVYGLYENSGPILIGRSDDEDKQLFQAGSTDGFMIVLENLGKLFKIRFELSPLDNEVDMAWELKEAIFENCTTEQRLSFDFSGRPFGRNMNFCQHCREQLSEELLTELDSLSTVEDRSDMDRISELRIGIVHYQVRLELRAEFAWAVDQSQFEPHISLVGKYGDCGRRLTPMVEPSIVKSGETEHCWKFETTIEAVYLGELTQCMLGPVDVNTAYTDAERSGPMCTQVLVLDPVSQFLYLFQAGTWLLGSRRGQIHEVHLNVAGELNLAVICSCAHPFRNFSIWKNVFFTGLLVTWDAAFEISLSVNCLL</sequence>
<dbReference type="GO" id="GO:0035556">
    <property type="term" value="P:intracellular signal transduction"/>
    <property type="evidence" value="ECO:0007669"/>
    <property type="project" value="InterPro"/>
</dbReference>
<proteinExistence type="predicted"/>
<dbReference type="SUPFAM" id="SSF49723">
    <property type="entry name" value="Lipase/lipooxygenase domain (PLAT/LH2 domain)"/>
    <property type="match status" value="3"/>
</dbReference>
<dbReference type="OrthoDB" id="5322100at2759"/>
<accession>A0A8E0VEM4</accession>
<feature type="domain" description="Doublecortin" evidence="4">
    <location>
        <begin position="11"/>
        <end position="83"/>
    </location>
</feature>
<reference evidence="5" key="1">
    <citation type="submission" date="2019-05" db="EMBL/GenBank/DDBJ databases">
        <title>Annotation for the trematode Fasciolopsis buski.</title>
        <authorList>
            <person name="Choi Y.-J."/>
        </authorList>
    </citation>
    <scope>NUCLEOTIDE SEQUENCE</scope>
    <source>
        <strain evidence="5">HT</strain>
        <tissue evidence="5">Whole worm</tissue>
    </source>
</reference>
<dbReference type="Gene3D" id="3.10.20.230">
    <property type="entry name" value="Doublecortin domain"/>
    <property type="match status" value="2"/>
</dbReference>
<evidence type="ECO:0008006" key="7">
    <source>
        <dbReference type="Google" id="ProtNLM"/>
    </source>
</evidence>
<dbReference type="PROSITE" id="PS50095">
    <property type="entry name" value="PLAT"/>
    <property type="match status" value="1"/>
</dbReference>
<feature type="domain" description="Doublecortin" evidence="4">
    <location>
        <begin position="190"/>
        <end position="269"/>
    </location>
</feature>
<comment type="caution">
    <text evidence="5">The sequence shown here is derived from an EMBL/GenBank/DDBJ whole genome shotgun (WGS) entry which is preliminary data.</text>
</comment>
<dbReference type="PANTHER" id="PTHR45901">
    <property type="entry name" value="PROTEIN CBG12474"/>
    <property type="match status" value="1"/>
</dbReference>
<keyword evidence="6" id="KW-1185">Reference proteome</keyword>
<dbReference type="InterPro" id="IPR036392">
    <property type="entry name" value="PLAT/LH2_dom_sf"/>
</dbReference>